<dbReference type="GO" id="GO:0016906">
    <property type="term" value="F:sterol 3-beta-glucosyltransferase activity"/>
    <property type="evidence" value="ECO:0007669"/>
    <property type="project" value="UniProtKB-ARBA"/>
</dbReference>
<dbReference type="EMBL" id="CAJNOI010000055">
    <property type="protein sequence ID" value="CAF0958156.1"/>
    <property type="molecule type" value="Genomic_DNA"/>
</dbReference>
<dbReference type="FunFam" id="3.40.50.2000:FF:000009">
    <property type="entry name" value="Sterol 3-beta-glucosyltransferase UGT80A2"/>
    <property type="match status" value="1"/>
</dbReference>
<evidence type="ECO:0000256" key="1">
    <source>
        <dbReference type="ARBA" id="ARBA00022679"/>
    </source>
</evidence>
<keyword evidence="1" id="KW-0808">Transferase</keyword>
<dbReference type="Proteomes" id="UP000663877">
    <property type="component" value="Unassembled WGS sequence"/>
</dbReference>
<feature type="region of interest" description="Disordered" evidence="2">
    <location>
        <begin position="982"/>
        <end position="1013"/>
    </location>
</feature>
<dbReference type="PANTHER" id="PTHR48050">
    <property type="entry name" value="STEROL 3-BETA-GLUCOSYLTRANSFERASE"/>
    <property type="match status" value="1"/>
</dbReference>
<comment type="caution">
    <text evidence="6">The sequence shown here is derived from an EMBL/GenBank/DDBJ whole genome shotgun (WGS) entry which is preliminary data.</text>
</comment>
<dbReference type="Pfam" id="PF06722">
    <property type="entry name" value="EryCIII-like_C"/>
    <property type="match status" value="1"/>
</dbReference>
<gene>
    <name evidence="5" type="ORF">BJG266_LOCUS13595</name>
    <name evidence="6" type="ORF">QVE165_LOCUS14794</name>
</gene>
<evidence type="ECO:0000313" key="6">
    <source>
        <dbReference type="EMBL" id="CAF0998473.1"/>
    </source>
</evidence>
<feature type="compositionally biased region" description="Basic and acidic residues" evidence="2">
    <location>
        <begin position="931"/>
        <end position="941"/>
    </location>
</feature>
<dbReference type="EMBL" id="CAJNOM010000079">
    <property type="protein sequence ID" value="CAF0998473.1"/>
    <property type="molecule type" value="Genomic_DNA"/>
</dbReference>
<dbReference type="Gene3D" id="3.40.50.2000">
    <property type="entry name" value="Glycogen Phosphorylase B"/>
    <property type="match status" value="2"/>
</dbReference>
<dbReference type="GO" id="GO:0005975">
    <property type="term" value="P:carbohydrate metabolic process"/>
    <property type="evidence" value="ECO:0007669"/>
    <property type="project" value="InterPro"/>
</dbReference>
<dbReference type="InterPro" id="IPR010610">
    <property type="entry name" value="EryCIII-like_C"/>
</dbReference>
<proteinExistence type="predicted"/>
<dbReference type="Pfam" id="PF03033">
    <property type="entry name" value="Glyco_transf_28"/>
    <property type="match status" value="1"/>
</dbReference>
<protein>
    <recommendedName>
        <fullName evidence="8">Glycosyltransferase family 28 N-terminal domain-containing protein</fullName>
    </recommendedName>
</protein>
<organism evidence="6 7">
    <name type="scientific">Adineta steineri</name>
    <dbReference type="NCBI Taxonomy" id="433720"/>
    <lineage>
        <taxon>Eukaryota</taxon>
        <taxon>Metazoa</taxon>
        <taxon>Spiralia</taxon>
        <taxon>Gnathifera</taxon>
        <taxon>Rotifera</taxon>
        <taxon>Eurotatoria</taxon>
        <taxon>Bdelloidea</taxon>
        <taxon>Adinetida</taxon>
        <taxon>Adinetidae</taxon>
        <taxon>Adineta</taxon>
    </lineage>
</organism>
<dbReference type="AlphaFoldDB" id="A0A814GN36"/>
<dbReference type="SUPFAM" id="SSF53756">
    <property type="entry name" value="UDP-Glycosyltransferase/glycogen phosphorylase"/>
    <property type="match status" value="1"/>
</dbReference>
<dbReference type="InterPro" id="IPR004276">
    <property type="entry name" value="GlycoTrans_28_N"/>
</dbReference>
<evidence type="ECO:0000256" key="2">
    <source>
        <dbReference type="SAM" id="MobiDB-lite"/>
    </source>
</evidence>
<dbReference type="Gene3D" id="2.60.120.260">
    <property type="entry name" value="Galactose-binding domain-like"/>
    <property type="match status" value="1"/>
</dbReference>
<evidence type="ECO:0000313" key="7">
    <source>
        <dbReference type="Proteomes" id="UP000663832"/>
    </source>
</evidence>
<evidence type="ECO:0008006" key="8">
    <source>
        <dbReference type="Google" id="ProtNLM"/>
    </source>
</evidence>
<feature type="domain" description="Glycosyltransferase family 28 N-terminal" evidence="3">
    <location>
        <begin position="243"/>
        <end position="391"/>
    </location>
</feature>
<accession>A0A814GN36</accession>
<evidence type="ECO:0000313" key="5">
    <source>
        <dbReference type="EMBL" id="CAF0958156.1"/>
    </source>
</evidence>
<dbReference type="InterPro" id="IPR008979">
    <property type="entry name" value="Galactose-bd-like_sf"/>
</dbReference>
<name>A0A814GN36_9BILA</name>
<evidence type="ECO:0000259" key="4">
    <source>
        <dbReference type="Pfam" id="PF06722"/>
    </source>
</evidence>
<keyword evidence="7" id="KW-1185">Reference proteome</keyword>
<dbReference type="CDD" id="cd03784">
    <property type="entry name" value="GT1_Gtf-like"/>
    <property type="match status" value="1"/>
</dbReference>
<dbReference type="InterPro" id="IPR002213">
    <property type="entry name" value="UDP_glucos_trans"/>
</dbReference>
<sequence length="1013" mass="112398">MSETTDDLSKINFDSDWQCCQQTIDKIDDVTISRLTSMHDDYQWVSVKLPHNLEIKKKNYNCWYRKQFNWIISEEQPDQQIDLSFKSSKNDTNLNISDATVTIWLNKVQIFSGSSMSLKKSIELTKDLLHDQETKNTLLILCINMSLSFHARLKIHGKVVYATGQIPLDDKIIDDNKKSTEENTDSLQYTVSFNDNDGRIDIEFDPKQKLDAFLSSSSKVPSKPIINEKHENLDDIPIPRLAIVVLIVGTRGDVQPFIALGQALHAAGHRVRLATHEPFRSFVRGNGLEFYPLAGDPADLIAFMVKNAGVIPSMSSIVAGDITKKRQSLAEILASTWNACTANDDETSVPFTAEVIIANPPSFGHIHCAEKLQIPLHMMFTMPWSPTTAFPHPLCNIDNTKGPRDKVNFYSYDVFEALTWSGMGDLVNNFRTKILKLEPLNNRQAIGALNDEQVPHTYCWSPFIVPKPDDWGSHIDVSGFFFLDLGTTFANPPEDLLNFLGLNSQNNDKLSPPIYIGFGSIAGHDSARILKVIVEAINITGYRALLSGFGENKEIVPDNIFKIGNVPHDWLFQYVSAVCHHGGAGTTAAGLRAGKPTIIVPFFGDQFFWANIIEKNGAGPAPQPGKTVTADELAEAFRFVHKPTTREAAERIRDALLKEDGCTAAVRAFHANLPLSRMHSDLESTFPACYRLNKYKIQISRPVAQVLVSAGIIKESDLSYHATREWQFMYASYMGIPTVGLMQHTVKCFSSMFIDSAKGIHQATKSQDLATGAKDAAGSVAKGFGIGLGHFTIGCLSFYGEITDVLDRVPSLYDPYSEPSTYKREHIIDFKSGAKAAGLSLWHGWKDGFVGIVKEPYVGYQRHGIWGGAGGALLGSVNIIVKPAAGTLSSITWLGRGTYASAKKAVKNRDSDKKSISIKVLDSPSTTENNQHQENDKHESNVSDNDNDISQAAKTAANISGFHPTVCQHILDEFDKIKIQHDQPQNVAKSSHKESHDKHHFRWHKSSEDPDKK</sequence>
<dbReference type="SUPFAM" id="SSF49785">
    <property type="entry name" value="Galactose-binding domain-like"/>
    <property type="match status" value="1"/>
</dbReference>
<feature type="region of interest" description="Disordered" evidence="2">
    <location>
        <begin position="913"/>
        <end position="947"/>
    </location>
</feature>
<dbReference type="PANTHER" id="PTHR48050:SF13">
    <property type="entry name" value="STEROL 3-BETA-GLUCOSYLTRANSFERASE UGT80A2"/>
    <property type="match status" value="1"/>
</dbReference>
<feature type="domain" description="Erythromycin biosynthesis protein CIII-like C-terminal" evidence="4">
    <location>
        <begin position="552"/>
        <end position="659"/>
    </location>
</feature>
<dbReference type="Proteomes" id="UP000663832">
    <property type="component" value="Unassembled WGS sequence"/>
</dbReference>
<dbReference type="InterPro" id="IPR050426">
    <property type="entry name" value="Glycosyltransferase_28"/>
</dbReference>
<reference evidence="6" key="1">
    <citation type="submission" date="2021-02" db="EMBL/GenBank/DDBJ databases">
        <authorList>
            <person name="Nowell W R."/>
        </authorList>
    </citation>
    <scope>NUCLEOTIDE SEQUENCE</scope>
</reference>
<dbReference type="OrthoDB" id="5835829at2759"/>
<evidence type="ECO:0000259" key="3">
    <source>
        <dbReference type="Pfam" id="PF03033"/>
    </source>
</evidence>